<comment type="caution">
    <text evidence="5">The sequence shown here is derived from an EMBL/GenBank/DDBJ whole genome shotgun (WGS) entry which is preliminary data.</text>
</comment>
<dbReference type="SMART" id="SM00382">
    <property type="entry name" value="AAA"/>
    <property type="match status" value="1"/>
</dbReference>
<protein>
    <submittedName>
        <fullName evidence="5">Putative ABC transport system ATP-binding protein</fullName>
    </submittedName>
</protein>
<dbReference type="CDD" id="cd03255">
    <property type="entry name" value="ABC_MJ0796_LolCDE_FtsE"/>
    <property type="match status" value="1"/>
</dbReference>
<dbReference type="PANTHER" id="PTHR24220:SF685">
    <property type="entry name" value="ABC TRANSPORTER RELATED"/>
    <property type="match status" value="1"/>
</dbReference>
<dbReference type="GO" id="GO:0005524">
    <property type="term" value="F:ATP binding"/>
    <property type="evidence" value="ECO:0007669"/>
    <property type="project" value="UniProtKB-KW"/>
</dbReference>
<dbReference type="PROSITE" id="PS00211">
    <property type="entry name" value="ABC_TRANSPORTER_1"/>
    <property type="match status" value="1"/>
</dbReference>
<name>A0A7W5FDZ0_9ACTN</name>
<dbReference type="InterPro" id="IPR027417">
    <property type="entry name" value="P-loop_NTPase"/>
</dbReference>
<organism evidence="5 6">
    <name type="scientific">Actinoplanes campanulatus</name>
    <dbReference type="NCBI Taxonomy" id="113559"/>
    <lineage>
        <taxon>Bacteria</taxon>
        <taxon>Bacillati</taxon>
        <taxon>Actinomycetota</taxon>
        <taxon>Actinomycetes</taxon>
        <taxon>Micromonosporales</taxon>
        <taxon>Micromonosporaceae</taxon>
        <taxon>Actinoplanes</taxon>
    </lineage>
</organism>
<keyword evidence="3 5" id="KW-0067">ATP-binding</keyword>
<keyword evidence="1" id="KW-0813">Transport</keyword>
<dbReference type="Proteomes" id="UP000590749">
    <property type="component" value="Unassembled WGS sequence"/>
</dbReference>
<sequence length="255" mass="26622">MQTQSSPVAGRDSLAAVAAVDLVKVYGTGDTAVRALDGVTVGFERGRFTAIMGPSGSGKSTLMHCLAGLDTATSGQVLLGGTDLTKQPDRVLTKARRERIGFVFQSFNLLPQLTAAANITLPLDLAGRKPDPEFHDRLITTLGLAGRLGHLPAELSGGQQQRVALARALVSRPEVVFADEPTGNLDSRSGAEVLGLLRDSAHELGQTIVMVTHDPVAAAYADRVVMLADGQLAGEIHSPDVAAVTESLRNLAAGQ</sequence>
<dbReference type="GO" id="GO:0005886">
    <property type="term" value="C:plasma membrane"/>
    <property type="evidence" value="ECO:0007669"/>
    <property type="project" value="TreeGrafter"/>
</dbReference>
<feature type="domain" description="ABC transporter" evidence="4">
    <location>
        <begin position="17"/>
        <end position="254"/>
    </location>
</feature>
<dbReference type="GO" id="GO:0022857">
    <property type="term" value="F:transmembrane transporter activity"/>
    <property type="evidence" value="ECO:0007669"/>
    <property type="project" value="UniProtKB-ARBA"/>
</dbReference>
<dbReference type="PROSITE" id="PS50893">
    <property type="entry name" value="ABC_TRANSPORTER_2"/>
    <property type="match status" value="1"/>
</dbReference>
<dbReference type="RefSeq" id="WP_183219092.1">
    <property type="nucleotide sequence ID" value="NZ_BMPW01000003.1"/>
</dbReference>
<keyword evidence="6" id="KW-1185">Reference proteome</keyword>
<proteinExistence type="predicted"/>
<gene>
    <name evidence="5" type="ORF">FHR83_002489</name>
</gene>
<evidence type="ECO:0000256" key="3">
    <source>
        <dbReference type="ARBA" id="ARBA00022840"/>
    </source>
</evidence>
<dbReference type="FunFam" id="3.40.50.300:FF:000032">
    <property type="entry name" value="Export ABC transporter ATP-binding protein"/>
    <property type="match status" value="1"/>
</dbReference>
<dbReference type="EMBL" id="JACHXF010000004">
    <property type="protein sequence ID" value="MBB3094826.1"/>
    <property type="molecule type" value="Genomic_DNA"/>
</dbReference>
<dbReference type="InterPro" id="IPR017871">
    <property type="entry name" value="ABC_transporter-like_CS"/>
</dbReference>
<dbReference type="InterPro" id="IPR017911">
    <property type="entry name" value="MacB-like_ATP-bd"/>
</dbReference>
<keyword evidence="2" id="KW-0547">Nucleotide-binding</keyword>
<dbReference type="SUPFAM" id="SSF52540">
    <property type="entry name" value="P-loop containing nucleoside triphosphate hydrolases"/>
    <property type="match status" value="1"/>
</dbReference>
<evidence type="ECO:0000313" key="6">
    <source>
        <dbReference type="Proteomes" id="UP000590749"/>
    </source>
</evidence>
<dbReference type="InterPro" id="IPR003593">
    <property type="entry name" value="AAA+_ATPase"/>
</dbReference>
<evidence type="ECO:0000256" key="2">
    <source>
        <dbReference type="ARBA" id="ARBA00022741"/>
    </source>
</evidence>
<evidence type="ECO:0000313" key="5">
    <source>
        <dbReference type="EMBL" id="MBB3094826.1"/>
    </source>
</evidence>
<dbReference type="GO" id="GO:0016887">
    <property type="term" value="F:ATP hydrolysis activity"/>
    <property type="evidence" value="ECO:0007669"/>
    <property type="project" value="InterPro"/>
</dbReference>
<reference evidence="5 6" key="1">
    <citation type="submission" date="2020-08" db="EMBL/GenBank/DDBJ databases">
        <title>Genomic Encyclopedia of Type Strains, Phase III (KMG-III): the genomes of soil and plant-associated and newly described type strains.</title>
        <authorList>
            <person name="Whitman W."/>
        </authorList>
    </citation>
    <scope>NUCLEOTIDE SEQUENCE [LARGE SCALE GENOMIC DNA]</scope>
    <source>
        <strain evidence="5 6">CECT 3287</strain>
    </source>
</reference>
<dbReference type="GO" id="GO:0098796">
    <property type="term" value="C:membrane protein complex"/>
    <property type="evidence" value="ECO:0007669"/>
    <property type="project" value="UniProtKB-ARBA"/>
</dbReference>
<dbReference type="InterPro" id="IPR015854">
    <property type="entry name" value="ABC_transpr_LolD-like"/>
</dbReference>
<evidence type="ECO:0000256" key="1">
    <source>
        <dbReference type="ARBA" id="ARBA00022448"/>
    </source>
</evidence>
<dbReference type="InterPro" id="IPR003439">
    <property type="entry name" value="ABC_transporter-like_ATP-bd"/>
</dbReference>
<accession>A0A7W5FDZ0</accession>
<dbReference type="PANTHER" id="PTHR24220">
    <property type="entry name" value="IMPORT ATP-BINDING PROTEIN"/>
    <property type="match status" value="1"/>
</dbReference>
<dbReference type="Gene3D" id="3.40.50.300">
    <property type="entry name" value="P-loop containing nucleotide triphosphate hydrolases"/>
    <property type="match status" value="1"/>
</dbReference>
<dbReference type="AlphaFoldDB" id="A0A7W5FDZ0"/>
<evidence type="ECO:0000259" key="4">
    <source>
        <dbReference type="PROSITE" id="PS50893"/>
    </source>
</evidence>
<dbReference type="Pfam" id="PF00005">
    <property type="entry name" value="ABC_tran"/>
    <property type="match status" value="1"/>
</dbReference>